<dbReference type="HOGENOM" id="CLU_3064567_0_0_6"/>
<proteinExistence type="predicted"/>
<dbReference type="Proteomes" id="UP000030675">
    <property type="component" value="Unassembled WGS sequence"/>
</dbReference>
<gene>
    <name evidence="1" type="ORF">PLEI_4291</name>
</gene>
<evidence type="ECO:0000313" key="1">
    <source>
        <dbReference type="EMBL" id="GAD32612.1"/>
    </source>
</evidence>
<dbReference type="AlphaFoldDB" id="V5H6K2"/>
<evidence type="ECO:0000313" key="2">
    <source>
        <dbReference type="Proteomes" id="UP000030675"/>
    </source>
</evidence>
<protein>
    <submittedName>
        <fullName evidence="1">Uncharacterized protein</fullName>
    </submittedName>
</protein>
<reference evidence="2" key="1">
    <citation type="submission" date="2012-12" db="EMBL/GenBank/DDBJ databases">
        <title>Genome Sequence of Photobacterium leiognathi lrivu.4.1.</title>
        <authorList>
            <person name="Urbanczyk H."/>
            <person name="Ogura Y."/>
            <person name="Hayashi T."/>
            <person name="Dunlap P.V."/>
        </authorList>
    </citation>
    <scope>NUCLEOTIDE SEQUENCE [LARGE SCALE GENOMIC DNA]</scope>
    <source>
        <strain evidence="2">lrivu.4.1</strain>
    </source>
</reference>
<organism evidence="1 2">
    <name type="scientific">Photobacterium leiognathi lrivu.4.1</name>
    <dbReference type="NCBI Taxonomy" id="1248232"/>
    <lineage>
        <taxon>Bacteria</taxon>
        <taxon>Pseudomonadati</taxon>
        <taxon>Pseudomonadota</taxon>
        <taxon>Gammaproteobacteria</taxon>
        <taxon>Vibrionales</taxon>
        <taxon>Vibrionaceae</taxon>
        <taxon>Photobacterium</taxon>
    </lineage>
</organism>
<sequence>MAINIVNIISCDICYSNISIITLGWGIKTVTLCVRANGIDAARQSANIIHLGQ</sequence>
<name>V5H6K2_PHOLE</name>
<accession>V5H6K2</accession>
<dbReference type="EMBL" id="DF196823">
    <property type="protein sequence ID" value="GAD32612.1"/>
    <property type="molecule type" value="Genomic_DNA"/>
</dbReference>